<name>A0AAP0RTE6_LIQFO</name>
<protein>
    <submittedName>
        <fullName evidence="1">Uncharacterized protein</fullName>
    </submittedName>
</protein>
<dbReference type="InterPro" id="IPR036085">
    <property type="entry name" value="PAZ_dom_sf"/>
</dbReference>
<dbReference type="SUPFAM" id="SSF101690">
    <property type="entry name" value="PAZ domain"/>
    <property type="match status" value="1"/>
</dbReference>
<keyword evidence="2" id="KW-1185">Reference proteome</keyword>
<dbReference type="Proteomes" id="UP001415857">
    <property type="component" value="Unassembled WGS sequence"/>
</dbReference>
<dbReference type="Gene3D" id="2.170.260.10">
    <property type="entry name" value="paz domain"/>
    <property type="match status" value="1"/>
</dbReference>
<sequence>MAIGHMGVIVIEVNWLIPSHATLSSQKYNIVLKYAFLPALQAGNDSNPVYLPMEMARQNNYSGDELVGKEFGIQVKDELTLVDA</sequence>
<gene>
    <name evidence="1" type="ORF">L1049_012004</name>
</gene>
<dbReference type="AlphaFoldDB" id="A0AAP0RTE6"/>
<dbReference type="EMBL" id="JBBPBK010000006">
    <property type="protein sequence ID" value="KAK9283754.1"/>
    <property type="molecule type" value="Genomic_DNA"/>
</dbReference>
<evidence type="ECO:0000313" key="1">
    <source>
        <dbReference type="EMBL" id="KAK9283754.1"/>
    </source>
</evidence>
<evidence type="ECO:0000313" key="2">
    <source>
        <dbReference type="Proteomes" id="UP001415857"/>
    </source>
</evidence>
<comment type="caution">
    <text evidence="1">The sequence shown here is derived from an EMBL/GenBank/DDBJ whole genome shotgun (WGS) entry which is preliminary data.</text>
</comment>
<accession>A0AAP0RTE6</accession>
<reference evidence="1 2" key="1">
    <citation type="journal article" date="2024" name="Plant J.">
        <title>Genome sequences and population genomics reveal climatic adaptation and genomic divergence between two closely related sweetgum species.</title>
        <authorList>
            <person name="Xu W.Q."/>
            <person name="Ren C.Q."/>
            <person name="Zhang X.Y."/>
            <person name="Comes H.P."/>
            <person name="Liu X.H."/>
            <person name="Li Y.G."/>
            <person name="Kettle C.J."/>
            <person name="Jalonen R."/>
            <person name="Gaisberger H."/>
            <person name="Ma Y.Z."/>
            <person name="Qiu Y.X."/>
        </authorList>
    </citation>
    <scope>NUCLEOTIDE SEQUENCE [LARGE SCALE GENOMIC DNA]</scope>
    <source>
        <strain evidence="1">Hangzhou</strain>
    </source>
</reference>
<proteinExistence type="predicted"/>
<organism evidence="1 2">
    <name type="scientific">Liquidambar formosana</name>
    <name type="common">Formosan gum</name>
    <dbReference type="NCBI Taxonomy" id="63359"/>
    <lineage>
        <taxon>Eukaryota</taxon>
        <taxon>Viridiplantae</taxon>
        <taxon>Streptophyta</taxon>
        <taxon>Embryophyta</taxon>
        <taxon>Tracheophyta</taxon>
        <taxon>Spermatophyta</taxon>
        <taxon>Magnoliopsida</taxon>
        <taxon>eudicotyledons</taxon>
        <taxon>Gunneridae</taxon>
        <taxon>Pentapetalae</taxon>
        <taxon>Saxifragales</taxon>
        <taxon>Altingiaceae</taxon>
        <taxon>Liquidambar</taxon>
    </lineage>
</organism>